<accession>A0AAV3ZTJ9</accession>
<gene>
    <name evidence="1" type="ORF">PoB_002423400</name>
</gene>
<dbReference type="Proteomes" id="UP000735302">
    <property type="component" value="Unassembled WGS sequence"/>
</dbReference>
<evidence type="ECO:0000313" key="2">
    <source>
        <dbReference type="Proteomes" id="UP000735302"/>
    </source>
</evidence>
<organism evidence="1 2">
    <name type="scientific">Plakobranchus ocellatus</name>
    <dbReference type="NCBI Taxonomy" id="259542"/>
    <lineage>
        <taxon>Eukaryota</taxon>
        <taxon>Metazoa</taxon>
        <taxon>Spiralia</taxon>
        <taxon>Lophotrochozoa</taxon>
        <taxon>Mollusca</taxon>
        <taxon>Gastropoda</taxon>
        <taxon>Heterobranchia</taxon>
        <taxon>Euthyneura</taxon>
        <taxon>Panpulmonata</taxon>
        <taxon>Sacoglossa</taxon>
        <taxon>Placobranchoidea</taxon>
        <taxon>Plakobranchidae</taxon>
        <taxon>Plakobranchus</taxon>
    </lineage>
</organism>
<comment type="caution">
    <text evidence="1">The sequence shown here is derived from an EMBL/GenBank/DDBJ whole genome shotgun (WGS) entry which is preliminary data.</text>
</comment>
<name>A0AAV3ZTJ9_9GAST</name>
<dbReference type="PROSITE" id="PS51257">
    <property type="entry name" value="PROKAR_LIPOPROTEIN"/>
    <property type="match status" value="1"/>
</dbReference>
<protein>
    <submittedName>
        <fullName evidence="1">Uncharacterized protein</fullName>
    </submittedName>
</protein>
<reference evidence="1 2" key="1">
    <citation type="journal article" date="2021" name="Elife">
        <title>Chloroplast acquisition without the gene transfer in kleptoplastic sea slugs, Plakobranchus ocellatus.</title>
        <authorList>
            <person name="Maeda T."/>
            <person name="Takahashi S."/>
            <person name="Yoshida T."/>
            <person name="Shimamura S."/>
            <person name="Takaki Y."/>
            <person name="Nagai Y."/>
            <person name="Toyoda A."/>
            <person name="Suzuki Y."/>
            <person name="Arimoto A."/>
            <person name="Ishii H."/>
            <person name="Satoh N."/>
            <person name="Nishiyama T."/>
            <person name="Hasebe M."/>
            <person name="Maruyama T."/>
            <person name="Minagawa J."/>
            <person name="Obokata J."/>
            <person name="Shigenobu S."/>
        </authorList>
    </citation>
    <scope>NUCLEOTIDE SEQUENCE [LARGE SCALE GENOMIC DNA]</scope>
</reference>
<dbReference type="EMBL" id="BLXT01002806">
    <property type="protein sequence ID" value="GFN97728.1"/>
    <property type="molecule type" value="Genomic_DNA"/>
</dbReference>
<dbReference type="AlphaFoldDB" id="A0AAV3ZTJ9"/>
<keyword evidence="2" id="KW-1185">Reference proteome</keyword>
<proteinExistence type="predicted"/>
<sequence>MTVYRSKTIQETREIFQQITPCPPHQILAAGSCVHLVRFRINTVDCLTRDWVIIARAHTRIIYSSGVIVRLVSPSTPWPVVDAD</sequence>
<evidence type="ECO:0000313" key="1">
    <source>
        <dbReference type="EMBL" id="GFN97728.1"/>
    </source>
</evidence>